<reference evidence="3" key="1">
    <citation type="submission" date="2022-12" db="EMBL/GenBank/DDBJ databases">
        <authorList>
            <person name="Petersen C."/>
        </authorList>
    </citation>
    <scope>NUCLEOTIDE SEQUENCE</scope>
    <source>
        <strain evidence="3">IBT 16125</strain>
    </source>
</reference>
<evidence type="ECO:0000256" key="2">
    <source>
        <dbReference type="SAM" id="Phobius"/>
    </source>
</evidence>
<feature type="compositionally biased region" description="Basic and acidic residues" evidence="1">
    <location>
        <begin position="313"/>
        <end position="329"/>
    </location>
</feature>
<organism evidence="3 4">
    <name type="scientific">Penicillium daleae</name>
    <dbReference type="NCBI Taxonomy" id="63821"/>
    <lineage>
        <taxon>Eukaryota</taxon>
        <taxon>Fungi</taxon>
        <taxon>Dikarya</taxon>
        <taxon>Ascomycota</taxon>
        <taxon>Pezizomycotina</taxon>
        <taxon>Eurotiomycetes</taxon>
        <taxon>Eurotiomycetidae</taxon>
        <taxon>Eurotiales</taxon>
        <taxon>Aspergillaceae</taxon>
        <taxon>Penicillium</taxon>
    </lineage>
</organism>
<feature type="region of interest" description="Disordered" evidence="1">
    <location>
        <begin position="301"/>
        <end position="357"/>
    </location>
</feature>
<evidence type="ECO:0000313" key="3">
    <source>
        <dbReference type="EMBL" id="KAJ5454192.1"/>
    </source>
</evidence>
<dbReference type="Proteomes" id="UP001213681">
    <property type="component" value="Unassembled WGS sequence"/>
</dbReference>
<comment type="caution">
    <text evidence="3">The sequence shown here is derived from an EMBL/GenBank/DDBJ whole genome shotgun (WGS) entry which is preliminary data.</text>
</comment>
<reference evidence="3" key="2">
    <citation type="journal article" date="2023" name="IMA Fungus">
        <title>Comparative genomic study of the Penicillium genus elucidates a diverse pangenome and 15 lateral gene transfer events.</title>
        <authorList>
            <person name="Petersen C."/>
            <person name="Sorensen T."/>
            <person name="Nielsen M.R."/>
            <person name="Sondergaard T.E."/>
            <person name="Sorensen J.L."/>
            <person name="Fitzpatrick D.A."/>
            <person name="Frisvad J.C."/>
            <person name="Nielsen K.L."/>
        </authorList>
    </citation>
    <scope>NUCLEOTIDE SEQUENCE</scope>
    <source>
        <strain evidence="3">IBT 16125</strain>
    </source>
</reference>
<keyword evidence="4" id="KW-1185">Reference proteome</keyword>
<keyword evidence="2" id="KW-0472">Membrane</keyword>
<dbReference type="GeneID" id="81598773"/>
<protein>
    <submittedName>
        <fullName evidence="3">Uncharacterized protein</fullName>
    </submittedName>
</protein>
<dbReference type="RefSeq" id="XP_056767148.1">
    <property type="nucleotide sequence ID" value="XM_056908530.1"/>
</dbReference>
<dbReference type="EMBL" id="JAPVEA010000005">
    <property type="protein sequence ID" value="KAJ5454192.1"/>
    <property type="molecule type" value="Genomic_DNA"/>
</dbReference>
<keyword evidence="2" id="KW-1133">Transmembrane helix</keyword>
<dbReference type="AlphaFoldDB" id="A0AAD6CA53"/>
<keyword evidence="2" id="KW-0812">Transmembrane</keyword>
<feature type="transmembrane region" description="Helical" evidence="2">
    <location>
        <begin position="273"/>
        <end position="295"/>
    </location>
</feature>
<evidence type="ECO:0000256" key="1">
    <source>
        <dbReference type="SAM" id="MobiDB-lite"/>
    </source>
</evidence>
<sequence>MSTGQAATRHKGPLSDTTSQLINAYQQMHRDLAPHGGSSPRTEIDPDKLKVSTFLQRQLQILDSLRSCSVCADRRMTATSSGTLTPLPLTTTFKPPSACLTDLWAAHSAGSTWMNLGPLDTARCLPSGWSPSSTFSPGVCPSGWIMASNLTTEVSNKPVTVGTCCPKYLPSGWVLSTRPSGESPRPWHTSEICQWSPTTNLNFRYMLLTEDTTELMHGTMTAGGVWNAYGIVVEWQSSDHIYLATATATTTSSEISTQHVTSTSSGLSSNAKAGIGVGVAIGAISILLAFGLLIWRRRKRPKTPRGPLNTAELDSHSNYEMSGTDKLELDSNPLHEAGGLPKTHSSTQELVELDGTH</sequence>
<accession>A0AAD6CA53</accession>
<name>A0AAD6CA53_9EURO</name>
<evidence type="ECO:0000313" key="4">
    <source>
        <dbReference type="Proteomes" id="UP001213681"/>
    </source>
</evidence>
<proteinExistence type="predicted"/>
<gene>
    <name evidence="3" type="ORF">N7458_005148</name>
</gene>